<evidence type="ECO:0000313" key="3">
    <source>
        <dbReference type="Proteomes" id="UP000007800"/>
    </source>
</evidence>
<feature type="region of interest" description="Disordered" evidence="1">
    <location>
        <begin position="1"/>
        <end position="28"/>
    </location>
</feature>
<dbReference type="GeneID" id="9059917"/>
<accession>C5L6W2</accession>
<dbReference type="InParanoid" id="C5L6W2"/>
<organism evidence="3">
    <name type="scientific">Perkinsus marinus (strain ATCC 50983 / TXsc)</name>
    <dbReference type="NCBI Taxonomy" id="423536"/>
    <lineage>
        <taxon>Eukaryota</taxon>
        <taxon>Sar</taxon>
        <taxon>Alveolata</taxon>
        <taxon>Perkinsozoa</taxon>
        <taxon>Perkinsea</taxon>
        <taxon>Perkinsida</taxon>
        <taxon>Perkinsidae</taxon>
        <taxon>Perkinsus</taxon>
    </lineage>
</organism>
<protein>
    <submittedName>
        <fullName evidence="2">Uncharacterized protein</fullName>
    </submittedName>
</protein>
<proteinExistence type="predicted"/>
<evidence type="ECO:0000256" key="1">
    <source>
        <dbReference type="SAM" id="MobiDB-lite"/>
    </source>
</evidence>
<dbReference type="RefSeq" id="XP_002775408.1">
    <property type="nucleotide sequence ID" value="XM_002775362.1"/>
</dbReference>
<dbReference type="Proteomes" id="UP000007800">
    <property type="component" value="Unassembled WGS sequence"/>
</dbReference>
<sequence>MQYSSEAPTVVVDAKEEPNIEDDENPLSCSPQEVALRQAKEDRLPTLLSEDSPIFDPSKRAGGRVPLSVCKGLTFVETPTESSEESADEGALEPSGVAGRTNIAYAF</sequence>
<name>C5L6W2_PERM5</name>
<gene>
    <name evidence="2" type="ORF">Pmar_PMAR020383</name>
</gene>
<keyword evidence="3" id="KW-1185">Reference proteome</keyword>
<dbReference type="EMBL" id="GG679899">
    <property type="protein sequence ID" value="EER07224.1"/>
    <property type="molecule type" value="Genomic_DNA"/>
</dbReference>
<evidence type="ECO:0000313" key="2">
    <source>
        <dbReference type="EMBL" id="EER07224.1"/>
    </source>
</evidence>
<reference evidence="2 3" key="1">
    <citation type="submission" date="2008-07" db="EMBL/GenBank/DDBJ databases">
        <authorList>
            <person name="El-Sayed N."/>
            <person name="Caler E."/>
            <person name="Inman J."/>
            <person name="Amedeo P."/>
            <person name="Hass B."/>
            <person name="Wortman J."/>
        </authorList>
    </citation>
    <scope>NUCLEOTIDE SEQUENCE [LARGE SCALE GENOMIC DNA]</scope>
    <source>
        <strain evidence="3">ATCC 50983 / TXsc</strain>
    </source>
</reference>
<dbReference type="AlphaFoldDB" id="C5L6W2"/>